<feature type="repeat" description="ANK" evidence="3">
    <location>
        <begin position="185"/>
        <end position="217"/>
    </location>
</feature>
<evidence type="ECO:0000256" key="2">
    <source>
        <dbReference type="ARBA" id="ARBA00023043"/>
    </source>
</evidence>
<dbReference type="PANTHER" id="PTHR24198:SF165">
    <property type="entry name" value="ANKYRIN REPEAT-CONTAINING PROTEIN-RELATED"/>
    <property type="match status" value="1"/>
</dbReference>
<dbReference type="PROSITE" id="PS50297">
    <property type="entry name" value="ANK_REP_REGION"/>
    <property type="match status" value="2"/>
</dbReference>
<dbReference type="AlphaFoldDB" id="A0A0F4GQB1"/>
<gene>
    <name evidence="4" type="ORF">TI39_contig414g00006</name>
</gene>
<sequence length="457" mass="50135">MATRACLDLAARTHWSDENEYPLFYWPQHVEIAVQGSTEGTIGSLDDFLVLDGEDFAQWAEAISGMTGPGSQSNEENKMKISAACHKRGNRISPVVLRLPTYPRRLLSGAPSLKILGVKALSLACDWQKIENVRILLQAGVDFNAYYDYGDGNRTTLMTAVATGNVEIVELLLVNGSNIDIRDYYGYSALRYAIEHGQVEVASLLLEEGGDWTPKDDRGKSLLEAAAESCHGLEVAQLLLEKGACYRETFGNAFRLAAERGYGEMVTLFASFARQIGAPESDYSDAWSAASKTGHVQDIRVLLERGTQIDAAAFDFLYPSLRVPLLLVAHDTCNVFYAGSAAYKAALLAANWNAHPEFFQLLLGYDTEGVCTPGNAIFDAILHKTYDHEARCLSWRDEGPNPGYWKEPLTEIMLTRDVSTAPARSPSSGSCTPSRAAVKILRRSTYSSKTSHQAVPL</sequence>
<dbReference type="PROSITE" id="PS50088">
    <property type="entry name" value="ANK_REPEAT"/>
    <property type="match status" value="2"/>
</dbReference>
<evidence type="ECO:0000313" key="5">
    <source>
        <dbReference type="Proteomes" id="UP000033647"/>
    </source>
</evidence>
<proteinExistence type="predicted"/>
<keyword evidence="2 3" id="KW-0040">ANK repeat</keyword>
<reference evidence="4 5" key="1">
    <citation type="submission" date="2015-03" db="EMBL/GenBank/DDBJ databases">
        <title>RNA-seq based gene annotation and comparative genomics of four Zymoseptoria species reveal species-specific pathogenicity related genes and transposable element activity.</title>
        <authorList>
            <person name="Grandaubert J."/>
            <person name="Bhattacharyya A."/>
            <person name="Stukenbrock E.H."/>
        </authorList>
    </citation>
    <scope>NUCLEOTIDE SEQUENCE [LARGE SCALE GENOMIC DNA]</scope>
    <source>
        <strain evidence="4 5">Zb18110</strain>
    </source>
</reference>
<dbReference type="Proteomes" id="UP000033647">
    <property type="component" value="Unassembled WGS sequence"/>
</dbReference>
<evidence type="ECO:0000256" key="3">
    <source>
        <dbReference type="PROSITE-ProRule" id="PRU00023"/>
    </source>
</evidence>
<dbReference type="EMBL" id="LAFY01000406">
    <property type="protein sequence ID" value="KJX98390.1"/>
    <property type="molecule type" value="Genomic_DNA"/>
</dbReference>
<feature type="repeat" description="ANK" evidence="3">
    <location>
        <begin position="152"/>
        <end position="184"/>
    </location>
</feature>
<comment type="caution">
    <text evidence="4">The sequence shown here is derived from an EMBL/GenBank/DDBJ whole genome shotgun (WGS) entry which is preliminary data.</text>
</comment>
<dbReference type="STRING" id="1047168.A0A0F4GQB1"/>
<dbReference type="OrthoDB" id="539213at2759"/>
<dbReference type="SUPFAM" id="SSF48403">
    <property type="entry name" value="Ankyrin repeat"/>
    <property type="match status" value="1"/>
</dbReference>
<accession>A0A0F4GQB1</accession>
<keyword evidence="5" id="KW-1185">Reference proteome</keyword>
<evidence type="ECO:0000313" key="4">
    <source>
        <dbReference type="EMBL" id="KJX98390.1"/>
    </source>
</evidence>
<dbReference type="Gene3D" id="1.25.40.20">
    <property type="entry name" value="Ankyrin repeat-containing domain"/>
    <property type="match status" value="1"/>
</dbReference>
<dbReference type="InterPro" id="IPR002110">
    <property type="entry name" value="Ankyrin_rpt"/>
</dbReference>
<evidence type="ECO:0000256" key="1">
    <source>
        <dbReference type="ARBA" id="ARBA00022737"/>
    </source>
</evidence>
<dbReference type="SMART" id="SM00248">
    <property type="entry name" value="ANK"/>
    <property type="match status" value="5"/>
</dbReference>
<dbReference type="InterPro" id="IPR036770">
    <property type="entry name" value="Ankyrin_rpt-contain_sf"/>
</dbReference>
<keyword evidence="1" id="KW-0677">Repeat</keyword>
<dbReference type="Pfam" id="PF12796">
    <property type="entry name" value="Ank_2"/>
    <property type="match status" value="1"/>
</dbReference>
<organism evidence="4 5">
    <name type="scientific">Zymoseptoria brevis</name>
    <dbReference type="NCBI Taxonomy" id="1047168"/>
    <lineage>
        <taxon>Eukaryota</taxon>
        <taxon>Fungi</taxon>
        <taxon>Dikarya</taxon>
        <taxon>Ascomycota</taxon>
        <taxon>Pezizomycotina</taxon>
        <taxon>Dothideomycetes</taxon>
        <taxon>Dothideomycetidae</taxon>
        <taxon>Mycosphaerellales</taxon>
        <taxon>Mycosphaerellaceae</taxon>
        <taxon>Zymoseptoria</taxon>
    </lineage>
</organism>
<protein>
    <submittedName>
        <fullName evidence="4">Uncharacterized protein</fullName>
    </submittedName>
</protein>
<name>A0A0F4GQB1_9PEZI</name>
<dbReference type="PANTHER" id="PTHR24198">
    <property type="entry name" value="ANKYRIN REPEAT AND PROTEIN KINASE DOMAIN-CONTAINING PROTEIN"/>
    <property type="match status" value="1"/>
</dbReference>